<accession>X0ZHD4</accession>
<name>X0ZHD4_9ZZZZ</name>
<proteinExistence type="predicted"/>
<protein>
    <submittedName>
        <fullName evidence="1">Uncharacterized protein</fullName>
    </submittedName>
</protein>
<sequence>MRAVNAIATVINTTKKNHARIINLAFILVNIKNNKVAIRI</sequence>
<dbReference type="EMBL" id="BARS01052999">
    <property type="protein sequence ID" value="GAG47771.1"/>
    <property type="molecule type" value="Genomic_DNA"/>
</dbReference>
<comment type="caution">
    <text evidence="1">The sequence shown here is derived from an EMBL/GenBank/DDBJ whole genome shotgun (WGS) entry which is preliminary data.</text>
</comment>
<feature type="non-terminal residue" evidence="1">
    <location>
        <position position="40"/>
    </location>
</feature>
<reference evidence="1" key="1">
    <citation type="journal article" date="2014" name="Front. Microbiol.">
        <title>High frequency of phylogenetically diverse reductive dehalogenase-homologous genes in deep subseafloor sedimentary metagenomes.</title>
        <authorList>
            <person name="Kawai M."/>
            <person name="Futagami T."/>
            <person name="Toyoda A."/>
            <person name="Takaki Y."/>
            <person name="Nishi S."/>
            <person name="Hori S."/>
            <person name="Arai W."/>
            <person name="Tsubouchi T."/>
            <person name="Morono Y."/>
            <person name="Uchiyama I."/>
            <person name="Ito T."/>
            <person name="Fujiyama A."/>
            <person name="Inagaki F."/>
            <person name="Takami H."/>
        </authorList>
    </citation>
    <scope>NUCLEOTIDE SEQUENCE</scope>
    <source>
        <strain evidence="1">Expedition CK06-06</strain>
    </source>
</reference>
<evidence type="ECO:0000313" key="1">
    <source>
        <dbReference type="EMBL" id="GAG47771.1"/>
    </source>
</evidence>
<gene>
    <name evidence="1" type="ORF">S01H1_78717</name>
</gene>
<organism evidence="1">
    <name type="scientific">marine sediment metagenome</name>
    <dbReference type="NCBI Taxonomy" id="412755"/>
    <lineage>
        <taxon>unclassified sequences</taxon>
        <taxon>metagenomes</taxon>
        <taxon>ecological metagenomes</taxon>
    </lineage>
</organism>
<dbReference type="AlphaFoldDB" id="X0ZHD4"/>